<dbReference type="Gene3D" id="1.10.10.60">
    <property type="entry name" value="Homeodomain-like"/>
    <property type="match status" value="1"/>
</dbReference>
<organism evidence="6">
    <name type="scientific">Kwoniella dejecticola CBS 10117</name>
    <dbReference type="NCBI Taxonomy" id="1296121"/>
    <lineage>
        <taxon>Eukaryota</taxon>
        <taxon>Fungi</taxon>
        <taxon>Dikarya</taxon>
        <taxon>Basidiomycota</taxon>
        <taxon>Agaricomycotina</taxon>
        <taxon>Tremellomycetes</taxon>
        <taxon>Tremellales</taxon>
        <taxon>Cryptococcaceae</taxon>
        <taxon>Kwoniella</taxon>
    </lineage>
</organism>
<dbReference type="KEGG" id="kdj:28969335"/>
<dbReference type="STRING" id="1296121.A0A1A6A3Z6"/>
<reference evidence="7" key="3">
    <citation type="submission" date="2024-02" db="EMBL/GenBank/DDBJ databases">
        <title>Comparative genomics of Cryptococcus and Kwoniella reveals pathogenesis evolution and contrasting modes of karyotype evolution via chromosome fusion or intercentromeric recombination.</title>
        <authorList>
            <person name="Coelho M.A."/>
            <person name="David-Palma M."/>
            <person name="Shea T."/>
            <person name="Bowers K."/>
            <person name="McGinley-Smith S."/>
            <person name="Mohammad A.W."/>
            <person name="Gnirke A."/>
            <person name="Yurkov A.M."/>
            <person name="Nowrousian M."/>
            <person name="Sun S."/>
            <person name="Cuomo C.A."/>
            <person name="Heitman J."/>
        </authorList>
    </citation>
    <scope>NUCLEOTIDE SEQUENCE</scope>
    <source>
        <strain evidence="7">CBS 10117</strain>
    </source>
</reference>
<dbReference type="PROSITE" id="PS50071">
    <property type="entry name" value="HOMEOBOX_2"/>
    <property type="match status" value="1"/>
</dbReference>
<evidence type="ECO:0000256" key="1">
    <source>
        <dbReference type="PROSITE-ProRule" id="PRU00108"/>
    </source>
</evidence>
<dbReference type="EMBL" id="CP144535">
    <property type="protein sequence ID" value="WWC62322.1"/>
    <property type="molecule type" value="Genomic_DNA"/>
</dbReference>
<dbReference type="GO" id="GO:0003677">
    <property type="term" value="F:DNA binding"/>
    <property type="evidence" value="ECO:0007669"/>
    <property type="project" value="UniProtKB-UniRule"/>
</dbReference>
<dbReference type="CDD" id="cd00086">
    <property type="entry name" value="homeodomain"/>
    <property type="match status" value="1"/>
</dbReference>
<evidence type="ECO:0000256" key="3">
    <source>
        <dbReference type="SAM" id="MobiDB-lite"/>
    </source>
</evidence>
<accession>A0A1A6A3Z6</accession>
<dbReference type="InterPro" id="IPR001356">
    <property type="entry name" value="HD"/>
</dbReference>
<feature type="region of interest" description="Disordered" evidence="3">
    <location>
        <begin position="192"/>
        <end position="320"/>
    </location>
</feature>
<reference evidence="6" key="1">
    <citation type="submission" date="2013-07" db="EMBL/GenBank/DDBJ databases">
        <title>The Genome Sequence of Cryptococcus dejecticola CBS10117.</title>
        <authorList>
            <consortium name="The Broad Institute Genome Sequencing Platform"/>
            <person name="Cuomo C."/>
            <person name="Litvintseva A."/>
            <person name="Chen Y."/>
            <person name="Heitman J."/>
            <person name="Sun S."/>
            <person name="Springer D."/>
            <person name="Dromer F."/>
            <person name="Young S.K."/>
            <person name="Zeng Q."/>
            <person name="Gargeya S."/>
            <person name="Fitzgerald M."/>
            <person name="Abouelleil A."/>
            <person name="Alvarado L."/>
            <person name="Berlin A.M."/>
            <person name="Chapman S.B."/>
            <person name="Dewar J."/>
            <person name="Goldberg J."/>
            <person name="Griggs A."/>
            <person name="Gujja S."/>
            <person name="Hansen M."/>
            <person name="Howarth C."/>
            <person name="Imamovic A."/>
            <person name="Larimer J."/>
            <person name="McCowan C."/>
            <person name="Murphy C."/>
            <person name="Pearson M."/>
            <person name="Priest M."/>
            <person name="Roberts A."/>
            <person name="Saif S."/>
            <person name="Shea T."/>
            <person name="Sykes S."/>
            <person name="Wortman J."/>
            <person name="Nusbaum C."/>
            <person name="Birren B."/>
        </authorList>
    </citation>
    <scope>NUCLEOTIDE SEQUENCE [LARGE SCALE GENOMIC DNA]</scope>
    <source>
        <strain evidence="6">CBS 10117</strain>
    </source>
</reference>
<keyword evidence="1 2" id="KW-0539">Nucleus</keyword>
<reference evidence="7" key="2">
    <citation type="submission" date="2013-07" db="EMBL/GenBank/DDBJ databases">
        <authorList>
            <consortium name="The Broad Institute Genome Sequencing Platform"/>
            <person name="Cuomo C."/>
            <person name="Litvintseva A."/>
            <person name="Chen Y."/>
            <person name="Heitman J."/>
            <person name="Sun S."/>
            <person name="Springer D."/>
            <person name="Dromer F."/>
            <person name="Young S.K."/>
            <person name="Zeng Q."/>
            <person name="Gargeya S."/>
            <person name="Fitzgerald M."/>
            <person name="Abouelleil A."/>
            <person name="Alvarado L."/>
            <person name="Berlin A.M."/>
            <person name="Chapman S.B."/>
            <person name="Dewar J."/>
            <person name="Goldberg J."/>
            <person name="Griggs A."/>
            <person name="Gujja S."/>
            <person name="Hansen M."/>
            <person name="Howarth C."/>
            <person name="Imamovic A."/>
            <person name="Larimer J."/>
            <person name="McCowan C."/>
            <person name="Murphy C."/>
            <person name="Pearson M."/>
            <person name="Priest M."/>
            <person name="Roberts A."/>
            <person name="Saif S."/>
            <person name="Shea T."/>
            <person name="Sykes S."/>
            <person name="Wortman J."/>
            <person name="Nusbaum C."/>
            <person name="Birren B."/>
        </authorList>
    </citation>
    <scope>NUCLEOTIDE SEQUENCE</scope>
    <source>
        <strain evidence="7">CBS 10117</strain>
    </source>
</reference>
<dbReference type="EMBL" id="KI894032">
    <property type="protein sequence ID" value="OBR84777.1"/>
    <property type="molecule type" value="Genomic_DNA"/>
</dbReference>
<feature type="DNA-binding region" description="Homeobox" evidence="1">
    <location>
        <begin position="141"/>
        <end position="200"/>
    </location>
</feature>
<protein>
    <recommendedName>
        <fullName evidence="5">Homeobox domain-containing protein</fullName>
    </recommendedName>
</protein>
<evidence type="ECO:0000256" key="4">
    <source>
        <dbReference type="SAM" id="SignalP"/>
    </source>
</evidence>
<keyword evidence="8" id="KW-1185">Reference proteome</keyword>
<sequence length="656" mass="70971">MSYTHLRSLIALSEAVISSCSAQDIAIQPLSCRDPDLKLHHPPLSILVPEDLAHELDNEIYEKICQRLEINLDNARRLTTKAYRETAEQLGSVEQFGGIDDRQALNQLRKSFESSYSSHCWKAARAVRQALQRFAAQNDTIGRRPISFTPQTLRLLEAAYSRTKLLSTAETAIVAEAAGITPHQVRTWFQNKRNRGDKRQQASAHAQARKIQGLPKRAQPQPQLQPSIKLEPASALPGRKVRGLPRRAQVSHNAPQLPLFGDGSYSDTSSINNDAHADSDGHENGGRMNRSPSLTSTASNSTEIANGGFTSPYETMLSQGNDAPSISLEWGQGMLNIPMEMLQGDGGKVPSFNFTPPSPLKMNFNQVFDPSQYTNNQPMFGGQMYDTPTEETQHPFMYPQTELSGLESIESLLQSALSDPSSFDQFPTLATSPQFSLDSLSPQSDIPSLAPTSNATSPGWASSGEVDGLNGNFFQALEGMLAQQGLSPVPESALDLGEGGSAGPSRSVSMSSLTGYGSGAEFVPSNAGEILDISQIAAIPLPPSPSKSSFDANSTSNGYLTTSQLDESMYMGSMEDTTDFLNSGMCTPSSETSVYPLVTPTTNTESLVEVDQSQWNWMGGALPFDMVGMEVEMMEFGDTKMDQWSSAGGAREIVAA</sequence>
<feature type="region of interest" description="Disordered" evidence="3">
    <location>
        <begin position="434"/>
        <end position="462"/>
    </location>
</feature>
<evidence type="ECO:0000313" key="7">
    <source>
        <dbReference type="EMBL" id="WWC62322.1"/>
    </source>
</evidence>
<feature type="compositionally biased region" description="Polar residues" evidence="3">
    <location>
        <begin position="434"/>
        <end position="460"/>
    </location>
</feature>
<keyword evidence="4" id="KW-0732">Signal</keyword>
<evidence type="ECO:0000256" key="2">
    <source>
        <dbReference type="RuleBase" id="RU000682"/>
    </source>
</evidence>
<name>A0A1A6A3Z6_9TREE</name>
<dbReference type="RefSeq" id="XP_018262619.1">
    <property type="nucleotide sequence ID" value="XM_018408928.1"/>
</dbReference>
<dbReference type="Proteomes" id="UP000078595">
    <property type="component" value="Chromosome 6"/>
</dbReference>
<gene>
    <name evidence="6" type="ORF">I303_05636</name>
    <name evidence="7" type="ORF">I303_104918</name>
</gene>
<feature type="signal peptide" evidence="4">
    <location>
        <begin position="1"/>
        <end position="22"/>
    </location>
</feature>
<dbReference type="GO" id="GO:0005634">
    <property type="term" value="C:nucleus"/>
    <property type="evidence" value="ECO:0007669"/>
    <property type="project" value="UniProtKB-SubCell"/>
</dbReference>
<proteinExistence type="predicted"/>
<evidence type="ECO:0000259" key="5">
    <source>
        <dbReference type="PROSITE" id="PS50071"/>
    </source>
</evidence>
<dbReference type="SMART" id="SM00389">
    <property type="entry name" value="HOX"/>
    <property type="match status" value="1"/>
</dbReference>
<dbReference type="GeneID" id="28969335"/>
<dbReference type="VEuPathDB" id="FungiDB:I303_05636"/>
<comment type="subcellular location">
    <subcellularLocation>
        <location evidence="1 2">Nucleus</location>
    </subcellularLocation>
</comment>
<feature type="compositionally biased region" description="Basic and acidic residues" evidence="3">
    <location>
        <begin position="275"/>
        <end position="285"/>
    </location>
</feature>
<evidence type="ECO:0000313" key="8">
    <source>
        <dbReference type="Proteomes" id="UP000078595"/>
    </source>
</evidence>
<dbReference type="SUPFAM" id="SSF46689">
    <property type="entry name" value="Homeodomain-like"/>
    <property type="match status" value="1"/>
</dbReference>
<feature type="domain" description="Homeobox" evidence="5">
    <location>
        <begin position="139"/>
        <end position="199"/>
    </location>
</feature>
<dbReference type="InterPro" id="IPR009057">
    <property type="entry name" value="Homeodomain-like_sf"/>
</dbReference>
<dbReference type="AlphaFoldDB" id="A0A1A6A3Z6"/>
<dbReference type="OrthoDB" id="6159439at2759"/>
<feature type="chain" id="PRO_5008342076" description="Homeobox domain-containing protein" evidence="4">
    <location>
        <begin position="23"/>
        <end position="656"/>
    </location>
</feature>
<dbReference type="Pfam" id="PF00046">
    <property type="entry name" value="Homeodomain"/>
    <property type="match status" value="1"/>
</dbReference>
<feature type="compositionally biased region" description="Polar residues" evidence="3">
    <location>
        <begin position="290"/>
        <end position="320"/>
    </location>
</feature>
<evidence type="ECO:0000313" key="6">
    <source>
        <dbReference type="EMBL" id="OBR84777.1"/>
    </source>
</evidence>
<keyword evidence="1 2" id="KW-0238">DNA-binding</keyword>
<keyword evidence="1 2" id="KW-0371">Homeobox</keyword>